<dbReference type="InterPro" id="IPR036514">
    <property type="entry name" value="SGNH_hydro_sf"/>
</dbReference>
<feature type="domain" description="SGNH hydrolase-type esterase" evidence="2">
    <location>
        <begin position="79"/>
        <end position="230"/>
    </location>
</feature>
<dbReference type="Pfam" id="PF13472">
    <property type="entry name" value="Lipase_GDSL_2"/>
    <property type="match status" value="1"/>
</dbReference>
<evidence type="ECO:0000313" key="3">
    <source>
        <dbReference type="EMBL" id="WPJ96132.1"/>
    </source>
</evidence>
<evidence type="ECO:0000313" key="4">
    <source>
        <dbReference type="Proteomes" id="UP001324993"/>
    </source>
</evidence>
<dbReference type="Proteomes" id="UP001324993">
    <property type="component" value="Chromosome"/>
</dbReference>
<reference evidence="3 4" key="1">
    <citation type="submission" date="2023-11" db="EMBL/GenBank/DDBJ databases">
        <title>Coraliomargarita sp. nov., isolated from marine algae.</title>
        <authorList>
            <person name="Lee J.K."/>
            <person name="Baek J.H."/>
            <person name="Kim J.M."/>
            <person name="Choi D.G."/>
            <person name="Jeon C.O."/>
        </authorList>
    </citation>
    <scope>NUCLEOTIDE SEQUENCE [LARGE SCALE GENOMIC DNA]</scope>
    <source>
        <strain evidence="3 4">J2-16</strain>
    </source>
</reference>
<feature type="signal peptide" evidence="1">
    <location>
        <begin position="1"/>
        <end position="20"/>
    </location>
</feature>
<accession>A0ABZ0RKS2</accession>
<sequence>MKYNSSLLIPFLLMCSMLFAGNQTNDICLTDSGLASLERKPDADPLRYLDYVKNLQKAVKIAQDEERPIVLCIGSSSFRRWAAQEALPEFRVINFGFGGSRFSDVNALWSYLIPPVKPDYILIYEGDNDVVVGKSVFQVYEDFLETMGRLQAEFPDSKIIIVPVKPSPNRVKFWPKAQSLNAAMKVYATSRENITMVEGAHVGLLDEAGIPHPQLYLDDGIHFTEEGYAVWNVNIRASLLKLSTKDL</sequence>
<dbReference type="Gene3D" id="3.40.50.1110">
    <property type="entry name" value="SGNH hydrolase"/>
    <property type="match status" value="1"/>
</dbReference>
<keyword evidence="4" id="KW-1185">Reference proteome</keyword>
<dbReference type="SUPFAM" id="SSF52266">
    <property type="entry name" value="SGNH hydrolase"/>
    <property type="match status" value="1"/>
</dbReference>
<dbReference type="PANTHER" id="PTHR30383:SF29">
    <property type="entry name" value="SGNH HYDROLASE-TYPE ESTERASE DOMAIN-CONTAINING PROTEIN"/>
    <property type="match status" value="1"/>
</dbReference>
<dbReference type="RefSeq" id="WP_319832996.1">
    <property type="nucleotide sequence ID" value="NZ_CP138858.1"/>
</dbReference>
<organism evidence="3 4">
    <name type="scientific">Coraliomargarita algicola</name>
    <dbReference type="NCBI Taxonomy" id="3092156"/>
    <lineage>
        <taxon>Bacteria</taxon>
        <taxon>Pseudomonadati</taxon>
        <taxon>Verrucomicrobiota</taxon>
        <taxon>Opitutia</taxon>
        <taxon>Puniceicoccales</taxon>
        <taxon>Coraliomargaritaceae</taxon>
        <taxon>Coraliomargarita</taxon>
    </lineage>
</organism>
<name>A0ABZ0RKS2_9BACT</name>
<protein>
    <submittedName>
        <fullName evidence="3">GDSL-type esterase/lipase family protein</fullName>
    </submittedName>
</protein>
<evidence type="ECO:0000256" key="1">
    <source>
        <dbReference type="SAM" id="SignalP"/>
    </source>
</evidence>
<keyword evidence="1" id="KW-0732">Signal</keyword>
<proteinExistence type="predicted"/>
<dbReference type="InterPro" id="IPR051532">
    <property type="entry name" value="Ester_Hydrolysis_Enzymes"/>
</dbReference>
<dbReference type="PANTHER" id="PTHR30383">
    <property type="entry name" value="THIOESTERASE 1/PROTEASE 1/LYSOPHOSPHOLIPASE L1"/>
    <property type="match status" value="1"/>
</dbReference>
<evidence type="ECO:0000259" key="2">
    <source>
        <dbReference type="Pfam" id="PF13472"/>
    </source>
</evidence>
<dbReference type="EMBL" id="CP138858">
    <property type="protein sequence ID" value="WPJ96132.1"/>
    <property type="molecule type" value="Genomic_DNA"/>
</dbReference>
<feature type="chain" id="PRO_5045938056" evidence="1">
    <location>
        <begin position="21"/>
        <end position="247"/>
    </location>
</feature>
<dbReference type="InterPro" id="IPR013830">
    <property type="entry name" value="SGNH_hydro"/>
</dbReference>
<gene>
    <name evidence="3" type="ORF">SH580_00265</name>
</gene>